<evidence type="ECO:0000313" key="1">
    <source>
        <dbReference type="EMBL" id="RZC52225.1"/>
    </source>
</evidence>
<keyword evidence="2" id="KW-1185">Reference proteome</keyword>
<reference evidence="1 2" key="1">
    <citation type="journal article" date="2018" name="Science">
        <title>The opium poppy genome and morphinan production.</title>
        <authorList>
            <person name="Guo L."/>
            <person name="Winzer T."/>
            <person name="Yang X."/>
            <person name="Li Y."/>
            <person name="Ning Z."/>
            <person name="He Z."/>
            <person name="Teodor R."/>
            <person name="Lu Y."/>
            <person name="Bowser T.A."/>
            <person name="Graham I.A."/>
            <person name="Ye K."/>
        </authorList>
    </citation>
    <scope>NUCLEOTIDE SEQUENCE [LARGE SCALE GENOMIC DNA]</scope>
    <source>
        <strain evidence="2">cv. HN1</strain>
        <tissue evidence="1">Leaves</tissue>
    </source>
</reference>
<sequence>MLDCSILAKTILVNTDPNEFPGLLMVLNGKSTSAGGYPYGASGYLGGYPMGGYGAVGYGGTPIVSPKSPLWNSSVMVGSRRSPMPFRGPAMYPGYLNGGFVGMPGSVTREGERKRGHT</sequence>
<protein>
    <submittedName>
        <fullName evidence="1">Uncharacterized protein</fullName>
    </submittedName>
</protein>
<organism evidence="1 2">
    <name type="scientific">Papaver somniferum</name>
    <name type="common">Opium poppy</name>
    <dbReference type="NCBI Taxonomy" id="3469"/>
    <lineage>
        <taxon>Eukaryota</taxon>
        <taxon>Viridiplantae</taxon>
        <taxon>Streptophyta</taxon>
        <taxon>Embryophyta</taxon>
        <taxon>Tracheophyta</taxon>
        <taxon>Spermatophyta</taxon>
        <taxon>Magnoliopsida</taxon>
        <taxon>Ranunculales</taxon>
        <taxon>Papaveraceae</taxon>
        <taxon>Papaveroideae</taxon>
        <taxon>Papaver</taxon>
    </lineage>
</organism>
<dbReference type="Gramene" id="RZC52225">
    <property type="protein sequence ID" value="RZC52225"/>
    <property type="gene ID" value="C5167_020649"/>
</dbReference>
<name>A0A4Y7IXT8_PAPSO</name>
<dbReference type="STRING" id="3469.A0A4Y7IXT8"/>
<dbReference type="AlphaFoldDB" id="A0A4Y7IXT8"/>
<accession>A0A4Y7IXT8</accession>
<evidence type="ECO:0000313" key="2">
    <source>
        <dbReference type="Proteomes" id="UP000316621"/>
    </source>
</evidence>
<gene>
    <name evidence="1" type="ORF">C5167_020649</name>
</gene>
<dbReference type="EMBL" id="CM010716">
    <property type="protein sequence ID" value="RZC52225.1"/>
    <property type="molecule type" value="Genomic_DNA"/>
</dbReference>
<proteinExistence type="predicted"/>
<dbReference type="Proteomes" id="UP000316621">
    <property type="component" value="Chromosome 2"/>
</dbReference>